<dbReference type="GO" id="GO:0006629">
    <property type="term" value="P:lipid metabolic process"/>
    <property type="evidence" value="ECO:0007669"/>
    <property type="project" value="InterPro"/>
</dbReference>
<protein>
    <recommendedName>
        <fullName evidence="2">Fatty acid desaturase domain-containing protein</fullName>
    </recommendedName>
</protein>
<feature type="transmembrane region" description="Helical" evidence="1">
    <location>
        <begin position="49"/>
        <end position="68"/>
    </location>
</feature>
<sequence length="238" mass="27169">MTLNYVSHPAEIVGSGEVKGVQKMVTIDDLKRAIPPCCFKPSYVKSLFFLFRDILVIGAFGAAAWFYIPEIQYAPARYAVWIFYGNMQGLASTGFWLLGHECGHGSFSPSKLLNNTLGWIVHSSLMISYFAWQSTHRLHHIYTNNLATSGLTHVPDQQHLFPRIPHYYTKEATQAIQPLLGAQYHEDRGNFNAAMWESFNKCQWIKADDVEDENQRAYWLKAGPIPPPESDMKKRAWI</sequence>
<dbReference type="OrthoDB" id="1461976at2759"/>
<evidence type="ECO:0000256" key="1">
    <source>
        <dbReference type="SAM" id="Phobius"/>
    </source>
</evidence>
<feature type="transmembrane region" description="Helical" evidence="1">
    <location>
        <begin position="112"/>
        <end position="132"/>
    </location>
</feature>
<evidence type="ECO:0000259" key="2">
    <source>
        <dbReference type="Pfam" id="PF00487"/>
    </source>
</evidence>
<accession>A0A6G1K0I3</accession>
<keyword evidence="4" id="KW-1185">Reference proteome</keyword>
<dbReference type="InterPro" id="IPR012171">
    <property type="entry name" value="Fatty_acid_desaturase"/>
</dbReference>
<organism evidence="3 4">
    <name type="scientific">Pleomassaria siparia CBS 279.74</name>
    <dbReference type="NCBI Taxonomy" id="1314801"/>
    <lineage>
        <taxon>Eukaryota</taxon>
        <taxon>Fungi</taxon>
        <taxon>Dikarya</taxon>
        <taxon>Ascomycota</taxon>
        <taxon>Pezizomycotina</taxon>
        <taxon>Dothideomycetes</taxon>
        <taxon>Pleosporomycetidae</taxon>
        <taxon>Pleosporales</taxon>
        <taxon>Pleomassariaceae</taxon>
        <taxon>Pleomassaria</taxon>
    </lineage>
</organism>
<dbReference type="AlphaFoldDB" id="A0A6G1K0I3"/>
<feature type="domain" description="Fatty acid desaturase" evidence="2">
    <location>
        <begin position="83"/>
        <end position="146"/>
    </location>
</feature>
<dbReference type="InterPro" id="IPR005804">
    <property type="entry name" value="FA_desaturase_dom"/>
</dbReference>
<dbReference type="Pfam" id="PF00487">
    <property type="entry name" value="FA_desaturase"/>
    <property type="match status" value="1"/>
</dbReference>
<dbReference type="PANTHER" id="PTHR32100">
    <property type="entry name" value="OMEGA-6 FATTY ACID DESATURASE, CHLOROPLASTIC"/>
    <property type="match status" value="1"/>
</dbReference>
<feature type="transmembrane region" description="Helical" evidence="1">
    <location>
        <begin position="80"/>
        <end position="100"/>
    </location>
</feature>
<evidence type="ECO:0000313" key="3">
    <source>
        <dbReference type="EMBL" id="KAF2706369.1"/>
    </source>
</evidence>
<gene>
    <name evidence="3" type="ORF">K504DRAFT_505316</name>
</gene>
<name>A0A6G1K0I3_9PLEO</name>
<keyword evidence="1" id="KW-0472">Membrane</keyword>
<evidence type="ECO:0000313" key="4">
    <source>
        <dbReference type="Proteomes" id="UP000799428"/>
    </source>
</evidence>
<proteinExistence type="predicted"/>
<reference evidence="3" key="1">
    <citation type="journal article" date="2020" name="Stud. Mycol.">
        <title>101 Dothideomycetes genomes: a test case for predicting lifestyles and emergence of pathogens.</title>
        <authorList>
            <person name="Haridas S."/>
            <person name="Albert R."/>
            <person name="Binder M."/>
            <person name="Bloem J."/>
            <person name="Labutti K."/>
            <person name="Salamov A."/>
            <person name="Andreopoulos B."/>
            <person name="Baker S."/>
            <person name="Barry K."/>
            <person name="Bills G."/>
            <person name="Bluhm B."/>
            <person name="Cannon C."/>
            <person name="Castanera R."/>
            <person name="Culley D."/>
            <person name="Daum C."/>
            <person name="Ezra D."/>
            <person name="Gonzalez J."/>
            <person name="Henrissat B."/>
            <person name="Kuo A."/>
            <person name="Liang C."/>
            <person name="Lipzen A."/>
            <person name="Lutzoni F."/>
            <person name="Magnuson J."/>
            <person name="Mondo S."/>
            <person name="Nolan M."/>
            <person name="Ohm R."/>
            <person name="Pangilinan J."/>
            <person name="Park H.-J."/>
            <person name="Ramirez L."/>
            <person name="Alfaro M."/>
            <person name="Sun H."/>
            <person name="Tritt A."/>
            <person name="Yoshinaga Y."/>
            <person name="Zwiers L.-H."/>
            <person name="Turgeon B."/>
            <person name="Goodwin S."/>
            <person name="Spatafora J."/>
            <person name="Crous P."/>
            <person name="Grigoriev I."/>
        </authorList>
    </citation>
    <scope>NUCLEOTIDE SEQUENCE</scope>
    <source>
        <strain evidence="3">CBS 279.74</strain>
    </source>
</reference>
<dbReference type="Proteomes" id="UP000799428">
    <property type="component" value="Unassembled WGS sequence"/>
</dbReference>
<keyword evidence="1" id="KW-0812">Transmembrane</keyword>
<dbReference type="EMBL" id="MU005776">
    <property type="protein sequence ID" value="KAF2706369.1"/>
    <property type="molecule type" value="Genomic_DNA"/>
</dbReference>
<dbReference type="GO" id="GO:0016491">
    <property type="term" value="F:oxidoreductase activity"/>
    <property type="evidence" value="ECO:0007669"/>
    <property type="project" value="InterPro"/>
</dbReference>
<keyword evidence="1" id="KW-1133">Transmembrane helix</keyword>